<dbReference type="InterPro" id="IPR008490">
    <property type="entry name" value="Transposase_InsH_N"/>
</dbReference>
<dbReference type="EMBL" id="CP043043">
    <property type="protein sequence ID" value="QEH96988.1"/>
    <property type="molecule type" value="Genomic_DNA"/>
</dbReference>
<dbReference type="Proteomes" id="UP000323560">
    <property type="component" value="Chromosome"/>
</dbReference>
<gene>
    <name evidence="2" type="ORF">FXF46_12585</name>
</gene>
<reference evidence="2 3" key="1">
    <citation type="submission" date="2019-08" db="EMBL/GenBank/DDBJ databases">
        <title>Gluconobacter frateurii HD924 genome.</title>
        <authorList>
            <person name="Liu Y."/>
            <person name="Zhang P."/>
        </authorList>
    </citation>
    <scope>NUCLEOTIDE SEQUENCE [LARGE SCALE GENOMIC DNA]</scope>
    <source>
        <strain evidence="2 3">HD924</strain>
    </source>
</reference>
<evidence type="ECO:0000313" key="3">
    <source>
        <dbReference type="Proteomes" id="UP000323560"/>
    </source>
</evidence>
<dbReference type="KEGG" id="gti:FXF46_12585"/>
<proteinExistence type="predicted"/>
<feature type="domain" description="Transposase InsH N-terminal" evidence="1">
    <location>
        <begin position="13"/>
        <end position="49"/>
    </location>
</feature>
<evidence type="ECO:0000313" key="2">
    <source>
        <dbReference type="EMBL" id="QEH96988.1"/>
    </source>
</evidence>
<organism evidence="2 3">
    <name type="scientific">Gluconobacter thailandicus</name>
    <dbReference type="NCBI Taxonomy" id="257438"/>
    <lineage>
        <taxon>Bacteria</taxon>
        <taxon>Pseudomonadati</taxon>
        <taxon>Pseudomonadota</taxon>
        <taxon>Alphaproteobacteria</taxon>
        <taxon>Acetobacterales</taxon>
        <taxon>Acetobacteraceae</taxon>
        <taxon>Gluconobacter</taxon>
    </lineage>
</organism>
<protein>
    <submittedName>
        <fullName evidence="2">Transposase</fullName>
    </submittedName>
</protein>
<accession>A0AAP9ET44</accession>
<dbReference type="AlphaFoldDB" id="A0AAP9ET44"/>
<dbReference type="Pfam" id="PF05598">
    <property type="entry name" value="DUF772"/>
    <property type="match status" value="1"/>
</dbReference>
<sequence length="68" mass="7756">MSLDFLGNEGACEGAEYLINDHSSFMRFLSLGLSGRVPDTKTMWLFRKRLPLTAAIDTTLRKARYQLM</sequence>
<evidence type="ECO:0000259" key="1">
    <source>
        <dbReference type="Pfam" id="PF05598"/>
    </source>
</evidence>
<name>A0AAP9ET44_GLUTH</name>